<organism evidence="2 3">
    <name type="scientific">Clostridium amylolyticum</name>
    <dbReference type="NCBI Taxonomy" id="1121298"/>
    <lineage>
        <taxon>Bacteria</taxon>
        <taxon>Bacillati</taxon>
        <taxon>Bacillota</taxon>
        <taxon>Clostridia</taxon>
        <taxon>Eubacteriales</taxon>
        <taxon>Clostridiaceae</taxon>
        <taxon>Clostridium</taxon>
    </lineage>
</organism>
<name>A0A1M6EDL1_9CLOT</name>
<proteinExistence type="predicted"/>
<evidence type="ECO:0000313" key="2">
    <source>
        <dbReference type="EMBL" id="SHI83521.1"/>
    </source>
</evidence>
<feature type="transmembrane region" description="Helical" evidence="1">
    <location>
        <begin position="12"/>
        <end position="31"/>
    </location>
</feature>
<dbReference type="OrthoDB" id="1911377at2"/>
<accession>A0A1M6EDL1</accession>
<dbReference type="Proteomes" id="UP000184080">
    <property type="component" value="Unassembled WGS sequence"/>
</dbReference>
<gene>
    <name evidence="2" type="ORF">SAMN05444401_1540</name>
</gene>
<feature type="transmembrane region" description="Helical" evidence="1">
    <location>
        <begin position="37"/>
        <end position="56"/>
    </location>
</feature>
<keyword evidence="3" id="KW-1185">Reference proteome</keyword>
<protein>
    <submittedName>
        <fullName evidence="2">Uncharacterized protein</fullName>
    </submittedName>
</protein>
<dbReference type="STRING" id="1121298.SAMN05444401_1540"/>
<reference evidence="2 3" key="1">
    <citation type="submission" date="2016-11" db="EMBL/GenBank/DDBJ databases">
        <authorList>
            <person name="Jaros S."/>
            <person name="Januszkiewicz K."/>
            <person name="Wedrychowicz H."/>
        </authorList>
    </citation>
    <scope>NUCLEOTIDE SEQUENCE [LARGE SCALE GENOMIC DNA]</scope>
    <source>
        <strain evidence="2 3">DSM 21864</strain>
    </source>
</reference>
<keyword evidence="1" id="KW-0812">Transmembrane</keyword>
<feature type="transmembrane region" description="Helical" evidence="1">
    <location>
        <begin position="68"/>
        <end position="86"/>
    </location>
</feature>
<keyword evidence="1" id="KW-1133">Transmembrane helix</keyword>
<dbReference type="RefSeq" id="WP_073005241.1">
    <property type="nucleotide sequence ID" value="NZ_FQZO01000002.1"/>
</dbReference>
<evidence type="ECO:0000313" key="3">
    <source>
        <dbReference type="Proteomes" id="UP000184080"/>
    </source>
</evidence>
<keyword evidence="1" id="KW-0472">Membrane</keyword>
<dbReference type="AlphaFoldDB" id="A0A1M6EDL1"/>
<evidence type="ECO:0000256" key="1">
    <source>
        <dbReference type="SAM" id="Phobius"/>
    </source>
</evidence>
<sequence>MEKGYTMKLKKLALIIGIIITLLELYFIFTIKQQYKGVYNITFFLILVLSQPIWYSSLFKNKPSLFKLIYIVAITIAIPIGMYYSLPKYSYEAGKKIIEDKIGDNKEVNFVSYGYDKSTIPTTDKGKSMFLNHRVYYYEVKLNDNSTFFAIEPSNGQVKEVEKDYWSEK</sequence>
<dbReference type="EMBL" id="FQZO01000002">
    <property type="protein sequence ID" value="SHI83521.1"/>
    <property type="molecule type" value="Genomic_DNA"/>
</dbReference>